<feature type="compositionally biased region" description="Polar residues" evidence="2">
    <location>
        <begin position="1"/>
        <end position="12"/>
    </location>
</feature>
<feature type="compositionally biased region" description="Basic and acidic residues" evidence="2">
    <location>
        <begin position="508"/>
        <end position="523"/>
    </location>
</feature>
<dbReference type="InterPro" id="IPR001202">
    <property type="entry name" value="WW_dom"/>
</dbReference>
<dbReference type="GO" id="GO:0005634">
    <property type="term" value="C:nucleus"/>
    <property type="evidence" value="ECO:0007669"/>
    <property type="project" value="TreeGrafter"/>
</dbReference>
<dbReference type="AlphaFoldDB" id="A0A439DFH6"/>
<gene>
    <name evidence="4" type="ORF">EKO27_g1935</name>
</gene>
<feature type="compositionally biased region" description="Basic and acidic residues" evidence="2">
    <location>
        <begin position="245"/>
        <end position="257"/>
    </location>
</feature>
<evidence type="ECO:0000256" key="1">
    <source>
        <dbReference type="ARBA" id="ARBA00022737"/>
    </source>
</evidence>
<dbReference type="STRING" id="363999.A0A439DFH6"/>
<dbReference type="Gene3D" id="1.10.10.440">
    <property type="entry name" value="FF domain"/>
    <property type="match status" value="1"/>
</dbReference>
<feature type="region of interest" description="Disordered" evidence="2">
    <location>
        <begin position="94"/>
        <end position="128"/>
    </location>
</feature>
<dbReference type="InterPro" id="IPR036020">
    <property type="entry name" value="WW_dom_sf"/>
</dbReference>
<keyword evidence="1" id="KW-0677">Repeat</keyword>
<feature type="compositionally biased region" description="Acidic residues" evidence="2">
    <location>
        <begin position="196"/>
        <end position="207"/>
    </location>
</feature>
<dbReference type="Proteomes" id="UP000286045">
    <property type="component" value="Unassembled WGS sequence"/>
</dbReference>
<dbReference type="GO" id="GO:0070063">
    <property type="term" value="F:RNA polymerase binding"/>
    <property type="evidence" value="ECO:0007669"/>
    <property type="project" value="InterPro"/>
</dbReference>
<feature type="domain" description="WW" evidence="3">
    <location>
        <begin position="15"/>
        <end position="48"/>
    </location>
</feature>
<dbReference type="PANTHER" id="PTHR15377">
    <property type="entry name" value="TRANSCRIPTION ELONGATION REGULATOR 1"/>
    <property type="match status" value="1"/>
</dbReference>
<evidence type="ECO:0000256" key="2">
    <source>
        <dbReference type="SAM" id="MobiDB-lite"/>
    </source>
</evidence>
<feature type="region of interest" description="Disordered" evidence="2">
    <location>
        <begin position="557"/>
        <end position="580"/>
    </location>
</feature>
<dbReference type="InterPro" id="IPR036517">
    <property type="entry name" value="FF_domain_sf"/>
</dbReference>
<feature type="compositionally biased region" description="Acidic residues" evidence="2">
    <location>
        <begin position="216"/>
        <end position="244"/>
    </location>
</feature>
<dbReference type="Gene3D" id="2.20.70.10">
    <property type="match status" value="2"/>
</dbReference>
<feature type="region of interest" description="Disordered" evidence="2">
    <location>
        <begin position="494"/>
        <end position="523"/>
    </location>
</feature>
<feature type="region of interest" description="Disordered" evidence="2">
    <location>
        <begin position="1"/>
        <end position="65"/>
    </location>
</feature>
<dbReference type="InterPro" id="IPR045148">
    <property type="entry name" value="TCRG1-like"/>
</dbReference>
<keyword evidence="5" id="KW-1185">Reference proteome</keyword>
<protein>
    <recommendedName>
        <fullName evidence="3">WW domain-containing protein</fullName>
    </recommendedName>
</protein>
<comment type="caution">
    <text evidence="4">The sequence shown here is derived from an EMBL/GenBank/DDBJ whole genome shotgun (WGS) entry which is preliminary data.</text>
</comment>
<reference evidence="4 5" key="1">
    <citation type="submission" date="2018-12" db="EMBL/GenBank/DDBJ databases">
        <title>Draft genome sequence of Xylaria grammica IHI A82.</title>
        <authorList>
            <person name="Buettner E."/>
            <person name="Kellner H."/>
        </authorList>
    </citation>
    <scope>NUCLEOTIDE SEQUENCE [LARGE SCALE GENOMIC DNA]</scope>
    <source>
        <strain evidence="4 5">IHI A82</strain>
    </source>
</reference>
<feature type="compositionally biased region" description="Basic and acidic residues" evidence="2">
    <location>
        <begin position="37"/>
        <end position="47"/>
    </location>
</feature>
<feature type="compositionally biased region" description="Acidic residues" evidence="2">
    <location>
        <begin position="258"/>
        <end position="268"/>
    </location>
</feature>
<organism evidence="4 5">
    <name type="scientific">Xylaria grammica</name>
    <dbReference type="NCBI Taxonomy" id="363999"/>
    <lineage>
        <taxon>Eukaryota</taxon>
        <taxon>Fungi</taxon>
        <taxon>Dikarya</taxon>
        <taxon>Ascomycota</taxon>
        <taxon>Pezizomycotina</taxon>
        <taxon>Sordariomycetes</taxon>
        <taxon>Xylariomycetidae</taxon>
        <taxon>Xylariales</taxon>
        <taxon>Xylariaceae</taxon>
        <taxon>Xylaria</taxon>
    </lineage>
</organism>
<dbReference type="PROSITE" id="PS50020">
    <property type="entry name" value="WW_DOMAIN_2"/>
    <property type="match status" value="1"/>
</dbReference>
<feature type="compositionally biased region" description="Basic and acidic residues" evidence="2">
    <location>
        <begin position="180"/>
        <end position="189"/>
    </location>
</feature>
<dbReference type="PROSITE" id="PS01159">
    <property type="entry name" value="WW_DOMAIN_1"/>
    <property type="match status" value="1"/>
</dbReference>
<dbReference type="GO" id="GO:0003712">
    <property type="term" value="F:transcription coregulator activity"/>
    <property type="evidence" value="ECO:0007669"/>
    <property type="project" value="TreeGrafter"/>
</dbReference>
<dbReference type="FunFam" id="1.10.10.440:FF:000035">
    <property type="entry name" value="Putative ff domain protein"/>
    <property type="match status" value="1"/>
</dbReference>
<dbReference type="SUPFAM" id="SSF81698">
    <property type="entry name" value="FF domain"/>
    <property type="match status" value="1"/>
</dbReference>
<dbReference type="InterPro" id="IPR002713">
    <property type="entry name" value="FF_domain"/>
</dbReference>
<evidence type="ECO:0000313" key="5">
    <source>
        <dbReference type="Proteomes" id="UP000286045"/>
    </source>
</evidence>
<evidence type="ECO:0000259" key="3">
    <source>
        <dbReference type="PROSITE" id="PS50020"/>
    </source>
</evidence>
<sequence>MLKSTYKPSANQALPPLPPGWTAHKAPTGHTYYYNEATKESTYKRPGADALPARPAPQPHDPHASFFQYSTVPQLSDPAAANAFLAQYDPLRQRNAQLIGPRGRGGHRGPNDGRDRPRPQPIDKPKSKVAIPGCEPWILVYTKYGRRFAYNPVKNASYWRIPEKVMKGVLELDIKGIKEKAGGGKRSDEPPPVEMAPEELEAGEGDEIGQQADLGSDYEEVEVTDDEEAEGDENEVEGDGESDDDNLRPSKRQRTEEPAEETPVEFDENDIAYQLQAMGEEYGLDPGEYDDGNPEGWPEGAEGLAFSDSDTRELFKDLLNDFGINPYSSWEKLIEDGRIFDDSRYTVLATMKARKEVWEEWSRERIRVLREQRAREEKKDPRIPYMAFLQQKATPKLYWPEFRRKYKRETPMQDTSLNDRDREKWYREYINRLKLPQDTLKKDLTSLLKEIPARILNNQTLLESLPSQLVADVRYISLDPKVRDPMLAAYIQTLGPPPAADEADEDEAAKKAREERRKREKALAERERIVAEEKRKQKRQLEFGKAVLREEERELERANQVGKKGLQSQLLAAQEKSDTQ</sequence>
<name>A0A439DFH6_9PEZI</name>
<dbReference type="SMART" id="SM00456">
    <property type="entry name" value="WW"/>
    <property type="match status" value="2"/>
</dbReference>
<evidence type="ECO:0000313" key="4">
    <source>
        <dbReference type="EMBL" id="RWA13136.1"/>
    </source>
</evidence>
<proteinExistence type="predicted"/>
<feature type="region of interest" description="Disordered" evidence="2">
    <location>
        <begin position="180"/>
        <end position="268"/>
    </location>
</feature>
<dbReference type="SUPFAM" id="SSF51045">
    <property type="entry name" value="WW domain"/>
    <property type="match status" value="1"/>
</dbReference>
<dbReference type="CDD" id="cd00201">
    <property type="entry name" value="WW"/>
    <property type="match status" value="1"/>
</dbReference>
<dbReference type="Pfam" id="PF00397">
    <property type="entry name" value="WW"/>
    <property type="match status" value="1"/>
</dbReference>
<dbReference type="PANTHER" id="PTHR15377:SF3">
    <property type="entry name" value="WW DOMAIN-CONTAINING PROTEIN"/>
    <property type="match status" value="1"/>
</dbReference>
<accession>A0A439DFH6</accession>
<feature type="compositionally biased region" description="Basic and acidic residues" evidence="2">
    <location>
        <begin position="109"/>
        <end position="126"/>
    </location>
</feature>
<dbReference type="Pfam" id="PF01846">
    <property type="entry name" value="FF"/>
    <property type="match status" value="1"/>
</dbReference>
<dbReference type="EMBL" id="RYZI01000033">
    <property type="protein sequence ID" value="RWA13136.1"/>
    <property type="molecule type" value="Genomic_DNA"/>
</dbReference>